<feature type="region of interest" description="Disordered" evidence="1">
    <location>
        <begin position="249"/>
        <end position="275"/>
    </location>
</feature>
<dbReference type="AlphaFoldDB" id="A0A8H6AEQ4"/>
<dbReference type="PROSITE" id="PS51257">
    <property type="entry name" value="PROKAR_LIPOPROTEIN"/>
    <property type="match status" value="1"/>
</dbReference>
<evidence type="ECO:0000313" key="4">
    <source>
        <dbReference type="Proteomes" id="UP000541154"/>
    </source>
</evidence>
<name>A0A8H6AEQ4_PETAA</name>
<dbReference type="Pfam" id="PF12296">
    <property type="entry name" value="HsbA"/>
    <property type="match status" value="1"/>
</dbReference>
<keyword evidence="4" id="KW-1185">Reference proteome</keyword>
<keyword evidence="2" id="KW-0732">Signal</keyword>
<proteinExistence type="predicted"/>
<reference evidence="3 4" key="1">
    <citation type="submission" date="2019-04" db="EMBL/GenBank/DDBJ databases">
        <title>Aspergillus burnettii sp. nov., novel species from soil in southeast Queensland.</title>
        <authorList>
            <person name="Gilchrist C.L.M."/>
            <person name="Pitt J.I."/>
            <person name="Lange L."/>
            <person name="Lacey H.J."/>
            <person name="Vuong D."/>
            <person name="Midgley D.J."/>
            <person name="Greenfield P."/>
            <person name="Bradbury M."/>
            <person name="Lacey E."/>
            <person name="Busk P.K."/>
            <person name="Pilgaard B."/>
            <person name="Chooi Y.H."/>
            <person name="Piggott A.M."/>
        </authorList>
    </citation>
    <scope>NUCLEOTIDE SEQUENCE [LARGE SCALE GENOMIC DNA]</scope>
    <source>
        <strain evidence="3 4">FRR 5400</strain>
    </source>
</reference>
<dbReference type="PANTHER" id="PTHR38123:SF1">
    <property type="entry name" value="HYDROPHOBIC SURFACE BINDING PROTEIN"/>
    <property type="match status" value="1"/>
</dbReference>
<feature type="signal peptide" evidence="2">
    <location>
        <begin position="1"/>
        <end position="18"/>
    </location>
</feature>
<protein>
    <submittedName>
        <fullName evidence="3">Uncharacterized protein</fullName>
    </submittedName>
</protein>
<dbReference type="EMBL" id="SPNV01000032">
    <property type="protein sequence ID" value="KAF5864538.1"/>
    <property type="molecule type" value="Genomic_DNA"/>
</dbReference>
<gene>
    <name evidence="3" type="ORF">ETB97_007370</name>
</gene>
<feature type="chain" id="PRO_5034592367" evidence="2">
    <location>
        <begin position="19"/>
        <end position="426"/>
    </location>
</feature>
<comment type="caution">
    <text evidence="3">The sequence shown here is derived from an EMBL/GenBank/DDBJ whole genome shotgun (WGS) entry which is preliminary data.</text>
</comment>
<evidence type="ECO:0000313" key="3">
    <source>
        <dbReference type="EMBL" id="KAF5864538.1"/>
    </source>
</evidence>
<sequence length="426" mass="47754">MKTYTLITIFIILSSCFANASLIETRSVPAILKDFAVIGEKLIILDKAVKTYDPKLEDRMSIERKHANVEMAIIKAMNDVHATPPLKKKESSVVTNVAVKMQPVWVSYLHDIVVKRPEFEKAKLAGMIQEHIMDYKERCHKLAGSIEEKVTPEDRKTIMDRNQQLDLEFDRTIEAWAEDAVSNRTRLFPDESSGSRRLGGMDLAAITAAEKPRGVGTKELLQEGQACTENYQVGCDIPRDKVVRATPEYQDDANCQSIPDDDHKSDEVHSPPPEQLRAGRYVTESASIQNGFVNEAKAFAESKNYTLCGLFQPYPSAFGKIGTEKGGNVLGLDESDDNHILYMIDFSWENGADNKFFNGPGYRMLPEVEAFAKKVHADYRYIYLNYAAPGQDPLRSYGEDNLRELARVAKKYDLDAVFQGQVPGGG</sequence>
<evidence type="ECO:0000256" key="2">
    <source>
        <dbReference type="SAM" id="SignalP"/>
    </source>
</evidence>
<evidence type="ECO:0000256" key="1">
    <source>
        <dbReference type="SAM" id="MobiDB-lite"/>
    </source>
</evidence>
<feature type="compositionally biased region" description="Basic and acidic residues" evidence="1">
    <location>
        <begin position="260"/>
        <end position="269"/>
    </location>
</feature>
<organism evidence="3 4">
    <name type="scientific">Petromyces alliaceus</name>
    <name type="common">Aspergillus alliaceus</name>
    <dbReference type="NCBI Taxonomy" id="209559"/>
    <lineage>
        <taxon>Eukaryota</taxon>
        <taxon>Fungi</taxon>
        <taxon>Dikarya</taxon>
        <taxon>Ascomycota</taxon>
        <taxon>Pezizomycotina</taxon>
        <taxon>Eurotiomycetes</taxon>
        <taxon>Eurotiomycetidae</taxon>
        <taxon>Eurotiales</taxon>
        <taxon>Aspergillaceae</taxon>
        <taxon>Aspergillus</taxon>
        <taxon>Aspergillus subgen. Circumdati</taxon>
    </lineage>
</organism>
<dbReference type="PANTHER" id="PTHR38123">
    <property type="entry name" value="CELL WALL SERINE-THREONINE-RICH GALACTOMANNOPROTEIN MP1 (AFU_ORTHOLOGUE AFUA_4G03240)"/>
    <property type="match status" value="1"/>
</dbReference>
<dbReference type="InterPro" id="IPR021054">
    <property type="entry name" value="Cell_wall_mannoprotein_1"/>
</dbReference>
<dbReference type="Gene3D" id="1.20.1280.140">
    <property type="match status" value="1"/>
</dbReference>
<dbReference type="GO" id="GO:0005576">
    <property type="term" value="C:extracellular region"/>
    <property type="evidence" value="ECO:0007669"/>
    <property type="project" value="TreeGrafter"/>
</dbReference>
<dbReference type="Proteomes" id="UP000541154">
    <property type="component" value="Unassembled WGS sequence"/>
</dbReference>
<accession>A0A8H6AEQ4</accession>